<keyword evidence="1" id="KW-0812">Transmembrane</keyword>
<proteinExistence type="predicted"/>
<accession>A0A558CYB6</accession>
<name>A0A558CYB6_9GAMM</name>
<dbReference type="CDD" id="cd00198">
    <property type="entry name" value="vWFA"/>
    <property type="match status" value="1"/>
</dbReference>
<organism evidence="3 4">
    <name type="scientific">Sedimenticola thiotaurini</name>
    <dbReference type="NCBI Taxonomy" id="1543721"/>
    <lineage>
        <taxon>Bacteria</taxon>
        <taxon>Pseudomonadati</taxon>
        <taxon>Pseudomonadota</taxon>
        <taxon>Gammaproteobacteria</taxon>
        <taxon>Chromatiales</taxon>
        <taxon>Sedimenticolaceae</taxon>
        <taxon>Sedimenticola</taxon>
    </lineage>
</organism>
<dbReference type="EMBL" id="VMRY01000051">
    <property type="protein sequence ID" value="TVT53756.1"/>
    <property type="molecule type" value="Genomic_DNA"/>
</dbReference>
<evidence type="ECO:0000256" key="1">
    <source>
        <dbReference type="SAM" id="Phobius"/>
    </source>
</evidence>
<feature type="transmembrane region" description="Helical" evidence="1">
    <location>
        <begin position="588"/>
        <end position="609"/>
    </location>
</feature>
<dbReference type="SUPFAM" id="SSF53300">
    <property type="entry name" value="vWA-like"/>
    <property type="match status" value="1"/>
</dbReference>
<keyword evidence="1" id="KW-0472">Membrane</keyword>
<evidence type="ECO:0000313" key="3">
    <source>
        <dbReference type="EMBL" id="TVT53756.1"/>
    </source>
</evidence>
<dbReference type="InterPro" id="IPR002035">
    <property type="entry name" value="VWF_A"/>
</dbReference>
<gene>
    <name evidence="3" type="ORF">FHK82_11435</name>
</gene>
<reference evidence="3 4" key="1">
    <citation type="submission" date="2019-07" db="EMBL/GenBank/DDBJ databases">
        <title>The pathways for chlorine oxyanion respiration interact through the shared metabolite chlorate.</title>
        <authorList>
            <person name="Barnum T.P."/>
            <person name="Cheng Y."/>
            <person name="Hill K.A."/>
            <person name="Lucas L.N."/>
            <person name="Carlson H.K."/>
            <person name="Coates J.D."/>
        </authorList>
    </citation>
    <scope>NUCLEOTIDE SEQUENCE [LARGE SCALE GENOMIC DNA]</scope>
    <source>
        <strain evidence="3">BK-3</strain>
    </source>
</reference>
<dbReference type="PROSITE" id="PS50234">
    <property type="entry name" value="VWFA"/>
    <property type="match status" value="1"/>
</dbReference>
<feature type="domain" description="VWFA" evidence="2">
    <location>
        <begin position="55"/>
        <end position="240"/>
    </location>
</feature>
<dbReference type="InterPro" id="IPR036465">
    <property type="entry name" value="vWFA_dom_sf"/>
</dbReference>
<sequence length="631" mass="69583">MAAKDWVDPVFEYERPVMVKKRNYTKMITGLFAWLLLVSAWPDLAIAEEVGSKADARILIDISGSMQKNDPQNLRRPALRLLVGLMPDDARAGVWTFGQYVNMLIPLGQVDTGWKRKARSEAAKIASPGQFTNIEDVIRRASADWEGPATLYRRHLILLTDGMVDISKNPKKNAESRKRILGELLPKLKAYNAEVHTIALSERADHELMQTLSKETGGWYEQVNDAEQLQRIFLKIFEKVGRPDTVPLKDNKFLVDSSIQEVTLLVFRKEGAEPTRVATPSGTVFDAKSAPKSVSWHRDVGYDMLTISKPETGEWHVQAAMDPDNRVIIVTDLKMKASQLPSRFVLGETLPLNVSFSNQGKQITRQDFLNVVDLRSGHVDANGVGEERPFYDDGKAGDETAGDGNFTLQVGEGLAAGKVELILTAQGKTFQREQRQTFELADPIMMTVVPDPQNGSGLMLTLRPDGEVVDLESLQLNAILVSASGEEQPVMLLPGAELGMREAKVDTATLLGNWTLSVTMKGRTRAGSTLDVTLDPVTVEGKATPPPAEPVIEEPAKVEVLTAEPETPVAAQEPEVVVEEEDDFMSQAMLFGGANLLLILIGGGVFWFMRRRKGEADFQLAEEDDQEAPAK</sequence>
<protein>
    <submittedName>
        <fullName evidence="3">VWA domain-containing protein</fullName>
    </submittedName>
</protein>
<dbReference type="Pfam" id="PF00092">
    <property type="entry name" value="VWA"/>
    <property type="match status" value="1"/>
</dbReference>
<dbReference type="Gene3D" id="3.40.50.410">
    <property type="entry name" value="von Willebrand factor, type A domain"/>
    <property type="match status" value="1"/>
</dbReference>
<comment type="caution">
    <text evidence="3">The sequence shown here is derived from an EMBL/GenBank/DDBJ whole genome shotgun (WGS) entry which is preliminary data.</text>
</comment>
<dbReference type="Proteomes" id="UP000317355">
    <property type="component" value="Unassembled WGS sequence"/>
</dbReference>
<evidence type="ECO:0000259" key="2">
    <source>
        <dbReference type="PROSITE" id="PS50234"/>
    </source>
</evidence>
<keyword evidence="1" id="KW-1133">Transmembrane helix</keyword>
<dbReference type="SMART" id="SM00327">
    <property type="entry name" value="VWA"/>
    <property type="match status" value="1"/>
</dbReference>
<evidence type="ECO:0000313" key="4">
    <source>
        <dbReference type="Proteomes" id="UP000317355"/>
    </source>
</evidence>
<dbReference type="AlphaFoldDB" id="A0A558CYB6"/>